<dbReference type="Proteomes" id="UP000887159">
    <property type="component" value="Unassembled WGS sequence"/>
</dbReference>
<dbReference type="InterPro" id="IPR036397">
    <property type="entry name" value="RNaseH_sf"/>
</dbReference>
<name>A0A8X6V3A3_TRICX</name>
<sequence>MLVRKQQKLLKTSYVIFTLPWPARSPNLSPVEHVWDQLKRQVPSCHSVHDLELAVQDLKKLLKIKTDSVPEPGAIGNVIEEVVDLAKQINLEIDNDDVQELLDSHNQESTIVELTEMHKQDIEELLSED</sequence>
<organism evidence="1 2">
    <name type="scientific">Trichonephila clavipes</name>
    <name type="common">Golden silk orbweaver</name>
    <name type="synonym">Nephila clavipes</name>
    <dbReference type="NCBI Taxonomy" id="2585209"/>
    <lineage>
        <taxon>Eukaryota</taxon>
        <taxon>Metazoa</taxon>
        <taxon>Ecdysozoa</taxon>
        <taxon>Arthropoda</taxon>
        <taxon>Chelicerata</taxon>
        <taxon>Arachnida</taxon>
        <taxon>Araneae</taxon>
        <taxon>Araneomorphae</taxon>
        <taxon>Entelegynae</taxon>
        <taxon>Araneoidea</taxon>
        <taxon>Nephilidae</taxon>
        <taxon>Trichonephila</taxon>
    </lineage>
</organism>
<comment type="caution">
    <text evidence="1">The sequence shown here is derived from an EMBL/GenBank/DDBJ whole genome shotgun (WGS) entry which is preliminary data.</text>
</comment>
<reference evidence="1" key="1">
    <citation type="submission" date="2020-08" db="EMBL/GenBank/DDBJ databases">
        <title>Multicomponent nature underlies the extraordinary mechanical properties of spider dragline silk.</title>
        <authorList>
            <person name="Kono N."/>
            <person name="Nakamura H."/>
            <person name="Mori M."/>
            <person name="Yoshida Y."/>
            <person name="Ohtoshi R."/>
            <person name="Malay A.D."/>
            <person name="Moran D.A.P."/>
            <person name="Tomita M."/>
            <person name="Numata K."/>
            <person name="Arakawa K."/>
        </authorList>
    </citation>
    <scope>NUCLEOTIDE SEQUENCE</scope>
</reference>
<gene>
    <name evidence="1" type="ORF">TNCV_3681901</name>
</gene>
<accession>A0A8X6V3A3</accession>
<protein>
    <recommendedName>
        <fullName evidence="3">Tc1-like transposase DDE domain-containing protein</fullName>
    </recommendedName>
</protein>
<keyword evidence="2" id="KW-1185">Reference proteome</keyword>
<dbReference type="Gene3D" id="3.30.420.10">
    <property type="entry name" value="Ribonuclease H-like superfamily/Ribonuclease H"/>
    <property type="match status" value="1"/>
</dbReference>
<evidence type="ECO:0008006" key="3">
    <source>
        <dbReference type="Google" id="ProtNLM"/>
    </source>
</evidence>
<dbReference type="AlphaFoldDB" id="A0A8X6V3A3"/>
<dbReference type="GO" id="GO:0003676">
    <property type="term" value="F:nucleic acid binding"/>
    <property type="evidence" value="ECO:0007669"/>
    <property type="project" value="InterPro"/>
</dbReference>
<dbReference type="EMBL" id="BMAU01021135">
    <property type="protein sequence ID" value="GFX91604.1"/>
    <property type="molecule type" value="Genomic_DNA"/>
</dbReference>
<evidence type="ECO:0000313" key="2">
    <source>
        <dbReference type="Proteomes" id="UP000887159"/>
    </source>
</evidence>
<evidence type="ECO:0000313" key="1">
    <source>
        <dbReference type="EMBL" id="GFX91604.1"/>
    </source>
</evidence>
<proteinExistence type="predicted"/>